<proteinExistence type="predicted"/>
<feature type="repeat" description="WD" evidence="3">
    <location>
        <begin position="1"/>
        <end position="38"/>
    </location>
</feature>
<evidence type="ECO:0000313" key="5">
    <source>
        <dbReference type="Proteomes" id="UP000185596"/>
    </source>
</evidence>
<dbReference type="PANTHER" id="PTHR19879:SF9">
    <property type="entry name" value="TRANSCRIPTION INITIATION FACTOR TFIID SUBUNIT 5"/>
    <property type="match status" value="1"/>
</dbReference>
<dbReference type="AlphaFoldDB" id="A0A1Q8CGJ1"/>
<sequence>MDSLGALEFSSDGDTLASASLDGSVSLWNVADGRSPRRLSKILVGPNNFLFSTFVVAFSPDEKILAATAADGSVSLWNIANPIRPHKIGVPLVGDSTGLALLAFSPDGNTLAADTEHETVILWDMTNLNHVVQRPLEKACERAGRGFNTVEWSRYVGTSFQQTCPD</sequence>
<evidence type="ECO:0000256" key="2">
    <source>
        <dbReference type="ARBA" id="ARBA00022737"/>
    </source>
</evidence>
<name>A0A1Q8CGJ1_9PSEU</name>
<dbReference type="InterPro" id="IPR001680">
    <property type="entry name" value="WD40_rpt"/>
</dbReference>
<gene>
    <name evidence="4" type="ORF">BU204_27160</name>
</gene>
<keyword evidence="2" id="KW-0677">Repeat</keyword>
<dbReference type="PROSITE" id="PS50082">
    <property type="entry name" value="WD_REPEATS_2"/>
    <property type="match status" value="3"/>
</dbReference>
<organism evidence="4 5">
    <name type="scientific">Actinophytocola xanthii</name>
    <dbReference type="NCBI Taxonomy" id="1912961"/>
    <lineage>
        <taxon>Bacteria</taxon>
        <taxon>Bacillati</taxon>
        <taxon>Actinomycetota</taxon>
        <taxon>Actinomycetes</taxon>
        <taxon>Pseudonocardiales</taxon>
        <taxon>Pseudonocardiaceae</taxon>
    </lineage>
</organism>
<protein>
    <submittedName>
        <fullName evidence="4">Uncharacterized protein</fullName>
    </submittedName>
</protein>
<feature type="repeat" description="WD" evidence="3">
    <location>
        <begin position="92"/>
        <end position="133"/>
    </location>
</feature>
<dbReference type="EMBL" id="MSIE01000055">
    <property type="protein sequence ID" value="OLF13478.1"/>
    <property type="molecule type" value="Genomic_DNA"/>
</dbReference>
<dbReference type="SMART" id="SM00320">
    <property type="entry name" value="WD40"/>
    <property type="match status" value="3"/>
</dbReference>
<feature type="repeat" description="WD" evidence="3">
    <location>
        <begin position="56"/>
        <end position="79"/>
    </location>
</feature>
<dbReference type="PANTHER" id="PTHR19879">
    <property type="entry name" value="TRANSCRIPTION INITIATION FACTOR TFIID"/>
    <property type="match status" value="1"/>
</dbReference>
<keyword evidence="5" id="KW-1185">Reference proteome</keyword>
<dbReference type="STRING" id="1912961.BU204_27160"/>
<evidence type="ECO:0000256" key="1">
    <source>
        <dbReference type="ARBA" id="ARBA00022574"/>
    </source>
</evidence>
<dbReference type="InterPro" id="IPR019775">
    <property type="entry name" value="WD40_repeat_CS"/>
</dbReference>
<dbReference type="SUPFAM" id="SSF101908">
    <property type="entry name" value="Putative isomerase YbhE"/>
    <property type="match status" value="1"/>
</dbReference>
<dbReference type="InterPro" id="IPR015943">
    <property type="entry name" value="WD40/YVTN_repeat-like_dom_sf"/>
</dbReference>
<comment type="caution">
    <text evidence="4">The sequence shown here is derived from an EMBL/GenBank/DDBJ whole genome shotgun (WGS) entry which is preliminary data.</text>
</comment>
<accession>A0A1Q8CGJ1</accession>
<dbReference type="Proteomes" id="UP000185596">
    <property type="component" value="Unassembled WGS sequence"/>
</dbReference>
<evidence type="ECO:0000256" key="3">
    <source>
        <dbReference type="PROSITE-ProRule" id="PRU00221"/>
    </source>
</evidence>
<dbReference type="PROSITE" id="PS50294">
    <property type="entry name" value="WD_REPEATS_REGION"/>
    <property type="match status" value="1"/>
</dbReference>
<dbReference type="Gene3D" id="2.130.10.10">
    <property type="entry name" value="YVTN repeat-like/Quinoprotein amine dehydrogenase"/>
    <property type="match status" value="1"/>
</dbReference>
<dbReference type="PROSITE" id="PS00678">
    <property type="entry name" value="WD_REPEATS_1"/>
    <property type="match status" value="2"/>
</dbReference>
<dbReference type="Pfam" id="PF00400">
    <property type="entry name" value="WD40"/>
    <property type="match status" value="2"/>
</dbReference>
<evidence type="ECO:0000313" key="4">
    <source>
        <dbReference type="EMBL" id="OLF13478.1"/>
    </source>
</evidence>
<reference evidence="4 5" key="1">
    <citation type="submission" date="2016-12" db="EMBL/GenBank/DDBJ databases">
        <title>The draft genome sequence of Actinophytocola sp. 11-183.</title>
        <authorList>
            <person name="Wang W."/>
            <person name="Yuan L."/>
        </authorList>
    </citation>
    <scope>NUCLEOTIDE SEQUENCE [LARGE SCALE GENOMIC DNA]</scope>
    <source>
        <strain evidence="4 5">11-183</strain>
    </source>
</reference>
<keyword evidence="1 3" id="KW-0853">WD repeat</keyword>